<organism evidence="1 2">
    <name type="scientific">Aquitalea magnusonii</name>
    <dbReference type="NCBI Taxonomy" id="332411"/>
    <lineage>
        <taxon>Bacteria</taxon>
        <taxon>Pseudomonadati</taxon>
        <taxon>Pseudomonadota</taxon>
        <taxon>Betaproteobacteria</taxon>
        <taxon>Neisseriales</taxon>
        <taxon>Chromobacteriaceae</taxon>
        <taxon>Aquitalea</taxon>
    </lineage>
</organism>
<dbReference type="Proteomes" id="UP000248395">
    <property type="component" value="Unassembled WGS sequence"/>
</dbReference>
<protein>
    <submittedName>
        <fullName evidence="1">Uncharacterized protein</fullName>
    </submittedName>
</protein>
<reference evidence="1 2" key="1">
    <citation type="submission" date="2018-05" db="EMBL/GenBank/DDBJ databases">
        <title>Genomic Encyclopedia of Type Strains, Phase IV (KMG-IV): sequencing the most valuable type-strain genomes for metagenomic binning, comparative biology and taxonomic classification.</title>
        <authorList>
            <person name="Goeker M."/>
        </authorList>
    </citation>
    <scope>NUCLEOTIDE SEQUENCE [LARGE SCALE GENOMIC DNA]</scope>
    <source>
        <strain evidence="1 2">DSM 25134</strain>
    </source>
</reference>
<gene>
    <name evidence="1" type="ORF">DFR38_12529</name>
</gene>
<evidence type="ECO:0000313" key="1">
    <source>
        <dbReference type="EMBL" id="PXX41344.1"/>
    </source>
</evidence>
<keyword evidence="2" id="KW-1185">Reference proteome</keyword>
<proteinExistence type="predicted"/>
<evidence type="ECO:0000313" key="2">
    <source>
        <dbReference type="Proteomes" id="UP000248395"/>
    </source>
</evidence>
<comment type="caution">
    <text evidence="1">The sequence shown here is derived from an EMBL/GenBank/DDBJ whole genome shotgun (WGS) entry which is preliminary data.</text>
</comment>
<sequence length="178" mass="20568">MSVNFTEHTAATYISAIRATLQEELQALGCSIIQACDEDGDLLFWDEREDRHYLVQFDEDKDPQFMRFSFWFWGIDDAVEREQAVRCCEAVTGVGKMVKLFILAHEREKVCISIELLLPVVQDANGQLDMEATNPLVRACLSRGLLIRYLNQLRTAANEFGRRMREMRSESSPSRWLN</sequence>
<dbReference type="EMBL" id="QJKC01000025">
    <property type="protein sequence ID" value="PXX41344.1"/>
    <property type="molecule type" value="Genomic_DNA"/>
</dbReference>
<accession>A0A318J1S1</accession>
<name>A0A318J1S1_9NEIS</name>
<dbReference type="AlphaFoldDB" id="A0A318J1S1"/>